<comment type="caution">
    <text evidence="1">The sequence shown here is derived from an EMBL/GenBank/DDBJ whole genome shotgun (WGS) entry which is preliminary data.</text>
</comment>
<organism evidence="1 2">
    <name type="scientific">Oryza meyeriana var. granulata</name>
    <dbReference type="NCBI Taxonomy" id="110450"/>
    <lineage>
        <taxon>Eukaryota</taxon>
        <taxon>Viridiplantae</taxon>
        <taxon>Streptophyta</taxon>
        <taxon>Embryophyta</taxon>
        <taxon>Tracheophyta</taxon>
        <taxon>Spermatophyta</taxon>
        <taxon>Magnoliopsida</taxon>
        <taxon>Liliopsida</taxon>
        <taxon>Poales</taxon>
        <taxon>Poaceae</taxon>
        <taxon>BOP clade</taxon>
        <taxon>Oryzoideae</taxon>
        <taxon>Oryzeae</taxon>
        <taxon>Oryzinae</taxon>
        <taxon>Oryza</taxon>
        <taxon>Oryza meyeriana</taxon>
    </lineage>
</organism>
<sequence length="63" mass="6697">MAMRALLSKLRITAASCHALPPFRSFSAASQDRLGSTAARATAKEGSLFPDKSRARVDAGYNV</sequence>
<accession>A0A6G1D1L8</accession>
<gene>
    <name evidence="1" type="ORF">E2562_007416</name>
</gene>
<reference evidence="1 2" key="1">
    <citation type="submission" date="2019-11" db="EMBL/GenBank/DDBJ databases">
        <title>Whole genome sequence of Oryza granulata.</title>
        <authorList>
            <person name="Li W."/>
        </authorList>
    </citation>
    <scope>NUCLEOTIDE SEQUENCE [LARGE SCALE GENOMIC DNA]</scope>
    <source>
        <strain evidence="2">cv. Menghai</strain>
        <tissue evidence="1">Leaf</tissue>
    </source>
</reference>
<dbReference type="Proteomes" id="UP000479710">
    <property type="component" value="Unassembled WGS sequence"/>
</dbReference>
<dbReference type="OrthoDB" id="709258at2759"/>
<keyword evidence="2" id="KW-1185">Reference proteome</keyword>
<protein>
    <submittedName>
        <fullName evidence="1">Uncharacterized protein</fullName>
    </submittedName>
</protein>
<dbReference type="AlphaFoldDB" id="A0A6G1D1L8"/>
<name>A0A6G1D1L8_9ORYZ</name>
<evidence type="ECO:0000313" key="2">
    <source>
        <dbReference type="Proteomes" id="UP000479710"/>
    </source>
</evidence>
<proteinExistence type="predicted"/>
<evidence type="ECO:0000313" key="1">
    <source>
        <dbReference type="EMBL" id="KAF0905633.1"/>
    </source>
</evidence>
<dbReference type="EMBL" id="SPHZ02000007">
    <property type="protein sequence ID" value="KAF0905633.1"/>
    <property type="molecule type" value="Genomic_DNA"/>
</dbReference>